<dbReference type="GO" id="GO:0045944">
    <property type="term" value="P:positive regulation of transcription by RNA polymerase II"/>
    <property type="evidence" value="ECO:0007669"/>
    <property type="project" value="TreeGrafter"/>
</dbReference>
<dbReference type="PANTHER" id="PTHR13345:SF9">
    <property type="entry name" value="PROTEIN UXT"/>
    <property type="match status" value="1"/>
</dbReference>
<comment type="caution">
    <text evidence="3">The sequence shown here is derived from an EMBL/GenBank/DDBJ whole genome shotgun (WGS) entry which is preliminary data.</text>
</comment>
<keyword evidence="2" id="KW-0175">Coiled coil</keyword>
<dbReference type="PRINTS" id="PR01502">
    <property type="entry name" value="UXTPROTEIN"/>
</dbReference>
<evidence type="ECO:0000313" key="3">
    <source>
        <dbReference type="EMBL" id="CAK1552333.1"/>
    </source>
</evidence>
<evidence type="ECO:0000256" key="1">
    <source>
        <dbReference type="ARBA" id="ARBA00007666"/>
    </source>
</evidence>
<sequence>MEQTITKYENFINDVLKEDLRVLHLKLEKINAELADLIQQKHALRVVTDKSVHPDGFKTQVNIGCNFFMEASVSDTSQMLINIGLDHYLEFSLEEANKYLDARIKVFEQHSQQLIQKAAEIKAHIKMMLLGINELQEKKGS</sequence>
<name>A0AAV1JS35_9NEOP</name>
<gene>
    <name evidence="3" type="ORF">LNINA_LOCUS11382</name>
</gene>
<dbReference type="PANTHER" id="PTHR13345">
    <property type="entry name" value="MEDIATOR OF RNA POLYMERASE II TRANSCRIPTION SUBUNIT 10"/>
    <property type="match status" value="1"/>
</dbReference>
<organism evidence="3 4">
    <name type="scientific">Leptosia nina</name>
    <dbReference type="NCBI Taxonomy" id="320188"/>
    <lineage>
        <taxon>Eukaryota</taxon>
        <taxon>Metazoa</taxon>
        <taxon>Ecdysozoa</taxon>
        <taxon>Arthropoda</taxon>
        <taxon>Hexapoda</taxon>
        <taxon>Insecta</taxon>
        <taxon>Pterygota</taxon>
        <taxon>Neoptera</taxon>
        <taxon>Endopterygota</taxon>
        <taxon>Lepidoptera</taxon>
        <taxon>Glossata</taxon>
        <taxon>Ditrysia</taxon>
        <taxon>Papilionoidea</taxon>
        <taxon>Pieridae</taxon>
        <taxon>Pierinae</taxon>
        <taxon>Leptosia</taxon>
    </lineage>
</organism>
<reference evidence="3 4" key="1">
    <citation type="submission" date="2023-11" db="EMBL/GenBank/DDBJ databases">
        <authorList>
            <person name="Okamura Y."/>
        </authorList>
    </citation>
    <scope>NUCLEOTIDE SEQUENCE [LARGE SCALE GENOMIC DNA]</scope>
</reference>
<dbReference type="CDD" id="cd23158">
    <property type="entry name" value="Prefoldin_UXT"/>
    <property type="match status" value="1"/>
</dbReference>
<accession>A0AAV1JS35</accession>
<dbReference type="GO" id="GO:0003714">
    <property type="term" value="F:transcription corepressor activity"/>
    <property type="evidence" value="ECO:0007669"/>
    <property type="project" value="InterPro"/>
</dbReference>
<dbReference type="EMBL" id="CAVLEF010000140">
    <property type="protein sequence ID" value="CAK1552333.1"/>
    <property type="molecule type" value="Genomic_DNA"/>
</dbReference>
<evidence type="ECO:0000256" key="2">
    <source>
        <dbReference type="SAM" id="Coils"/>
    </source>
</evidence>
<protein>
    <submittedName>
        <fullName evidence="3">Uncharacterized protein</fullName>
    </submittedName>
</protein>
<dbReference type="InterPro" id="IPR009053">
    <property type="entry name" value="Prefoldin"/>
</dbReference>
<dbReference type="Pfam" id="PF02996">
    <property type="entry name" value="Prefoldin"/>
    <property type="match status" value="1"/>
</dbReference>
<dbReference type="Gene3D" id="1.10.287.370">
    <property type="match status" value="1"/>
</dbReference>
<keyword evidence="4" id="KW-1185">Reference proteome</keyword>
<dbReference type="SUPFAM" id="SSF46579">
    <property type="entry name" value="Prefoldin"/>
    <property type="match status" value="1"/>
</dbReference>
<dbReference type="GO" id="GO:0016592">
    <property type="term" value="C:mediator complex"/>
    <property type="evidence" value="ECO:0007669"/>
    <property type="project" value="TreeGrafter"/>
</dbReference>
<dbReference type="GO" id="GO:0000122">
    <property type="term" value="P:negative regulation of transcription by RNA polymerase II"/>
    <property type="evidence" value="ECO:0007669"/>
    <property type="project" value="InterPro"/>
</dbReference>
<dbReference type="AlphaFoldDB" id="A0AAV1JS35"/>
<dbReference type="NCBIfam" id="TIGR00293">
    <property type="entry name" value="prefoldin subunit alpha"/>
    <property type="match status" value="1"/>
</dbReference>
<dbReference type="Proteomes" id="UP001497472">
    <property type="component" value="Unassembled WGS sequence"/>
</dbReference>
<proteinExistence type="inferred from homology"/>
<comment type="similarity">
    <text evidence="1">Belongs to the UXT family.</text>
</comment>
<evidence type="ECO:0000313" key="4">
    <source>
        <dbReference type="Proteomes" id="UP001497472"/>
    </source>
</evidence>
<dbReference type="InterPro" id="IPR003994">
    <property type="entry name" value="UXT"/>
</dbReference>
<feature type="coiled-coil region" evidence="2">
    <location>
        <begin position="13"/>
        <end position="47"/>
    </location>
</feature>
<dbReference type="InterPro" id="IPR004127">
    <property type="entry name" value="Prefoldin_subunit_alpha"/>
</dbReference>